<proteinExistence type="inferred from homology"/>
<evidence type="ECO:0000313" key="5">
    <source>
        <dbReference type="Proteomes" id="UP001158576"/>
    </source>
</evidence>
<evidence type="ECO:0000259" key="3">
    <source>
        <dbReference type="PROSITE" id="PS51329"/>
    </source>
</evidence>
<evidence type="ECO:0000256" key="2">
    <source>
        <dbReference type="SAM" id="MobiDB-lite"/>
    </source>
</evidence>
<dbReference type="SUPFAM" id="SSF101278">
    <property type="entry name" value="N-terminal domain of adenylylcyclase associated protein, CAP"/>
    <property type="match status" value="1"/>
</dbReference>
<feature type="region of interest" description="Disordered" evidence="2">
    <location>
        <begin position="299"/>
        <end position="324"/>
    </location>
</feature>
<sequence length="492" mass="52653">MDTAKLESLLVRLETAVAKLEGRAGGAAAPAAGGDSSADAASTSPSFLDYSAWLDSSIKPFVDASTALGDDIAKMGALVQKVFDAQKTFILLAAKHSKPADSDLQKILEPQVKAITGVTEFREASRRSKYFNHLSAVSEAIPAVSWICVSPTPGPYVKEMSDAAMFYTNRVLKEYRETSPEHVAWTKLLLGALRELQAYIKQHHTTGLTWNPQGSPAKPGAAGSEKPKVAPKPRAAAGGAPPPPPPSAPGGPPPPPPPAEGLPAASAGGNEEIDRSALFAALNKGSDITAGLKKVTSDMQTHKNTALRKTSQVNSSAKPYSAPKPKSVVKTEVVKDPVFELDSKKWMIEYQRGNKGLTIDGNMKQTVYVFKCQDSTITVNGKVNSIILDTCKKCALVFNDSVAGIEVINSQRIQAQVTGKCPIINVDKTDGFQMYLSKESIDCEIITAKVSEINIMIPEGDDYTEKAVVEQFKTVWDPVKKQMVTTPVEICG</sequence>
<evidence type="ECO:0000256" key="1">
    <source>
        <dbReference type="ARBA" id="ARBA00007659"/>
    </source>
</evidence>
<dbReference type="InterPro" id="IPR036223">
    <property type="entry name" value="CAP_C_sf"/>
</dbReference>
<dbReference type="Gene3D" id="2.160.20.70">
    <property type="match status" value="1"/>
</dbReference>
<dbReference type="PROSITE" id="PS51329">
    <property type="entry name" value="C_CAP_COFACTOR_C"/>
    <property type="match status" value="1"/>
</dbReference>
<organism evidence="4 5">
    <name type="scientific">Oikopleura dioica</name>
    <name type="common">Tunicate</name>
    <dbReference type="NCBI Taxonomy" id="34765"/>
    <lineage>
        <taxon>Eukaryota</taxon>
        <taxon>Metazoa</taxon>
        <taxon>Chordata</taxon>
        <taxon>Tunicata</taxon>
        <taxon>Appendicularia</taxon>
        <taxon>Copelata</taxon>
        <taxon>Oikopleuridae</taxon>
        <taxon>Oikopleura</taxon>
    </lineage>
</organism>
<feature type="compositionally biased region" description="Polar residues" evidence="2">
    <location>
        <begin position="299"/>
        <end position="318"/>
    </location>
</feature>
<dbReference type="Gene3D" id="1.25.40.330">
    <property type="entry name" value="Adenylate cyclase-associated CAP, N-terminal domain"/>
    <property type="match status" value="1"/>
</dbReference>
<name>A0ABN7SUG5_OIKDI</name>
<dbReference type="InterPro" id="IPR016098">
    <property type="entry name" value="CAP/MinC_C"/>
</dbReference>
<dbReference type="Proteomes" id="UP001158576">
    <property type="component" value="Chromosome 1"/>
</dbReference>
<dbReference type="InterPro" id="IPR013912">
    <property type="entry name" value="Adenylate_cyclase-assoc_CAP_C"/>
</dbReference>
<dbReference type="Pfam" id="PF21938">
    <property type="entry name" value="CAP_N"/>
    <property type="match status" value="1"/>
</dbReference>
<reference evidence="4 5" key="1">
    <citation type="submission" date="2021-04" db="EMBL/GenBank/DDBJ databases">
        <authorList>
            <person name="Bliznina A."/>
        </authorList>
    </citation>
    <scope>NUCLEOTIDE SEQUENCE [LARGE SCALE GENOMIC DNA]</scope>
</reference>
<feature type="region of interest" description="Disordered" evidence="2">
    <location>
        <begin position="207"/>
        <end position="268"/>
    </location>
</feature>
<accession>A0ABN7SUG5</accession>
<dbReference type="InterPro" id="IPR036222">
    <property type="entry name" value="CAP_N_sf"/>
</dbReference>
<dbReference type="PANTHER" id="PTHR10652:SF0">
    <property type="entry name" value="ADENYLYL CYCLASE-ASSOCIATED PROTEIN"/>
    <property type="match status" value="1"/>
</dbReference>
<feature type="compositionally biased region" description="Pro residues" evidence="2">
    <location>
        <begin position="240"/>
        <end position="260"/>
    </location>
</feature>
<dbReference type="SUPFAM" id="SSF69340">
    <property type="entry name" value="C-terminal domain of adenylylcyclase associated protein"/>
    <property type="match status" value="1"/>
</dbReference>
<dbReference type="InterPro" id="IPR017901">
    <property type="entry name" value="C-CAP_CF_C-like"/>
</dbReference>
<dbReference type="Pfam" id="PF08603">
    <property type="entry name" value="CAP_C"/>
    <property type="match status" value="1"/>
</dbReference>
<dbReference type="InterPro" id="IPR053950">
    <property type="entry name" value="CAP_N"/>
</dbReference>
<keyword evidence="5" id="KW-1185">Reference proteome</keyword>
<dbReference type="SMART" id="SM00673">
    <property type="entry name" value="CARP"/>
    <property type="match status" value="2"/>
</dbReference>
<dbReference type="EMBL" id="OU015566">
    <property type="protein sequence ID" value="CAG5105108.1"/>
    <property type="molecule type" value="Genomic_DNA"/>
</dbReference>
<gene>
    <name evidence="4" type="ORF">OKIOD_LOCUS10607</name>
</gene>
<evidence type="ECO:0000313" key="4">
    <source>
        <dbReference type="EMBL" id="CAG5105108.1"/>
    </source>
</evidence>
<dbReference type="PANTHER" id="PTHR10652">
    <property type="entry name" value="ADENYLYL CYCLASE-ASSOCIATED PROTEIN"/>
    <property type="match status" value="1"/>
</dbReference>
<dbReference type="InterPro" id="IPR006599">
    <property type="entry name" value="CARP_motif"/>
</dbReference>
<comment type="similarity">
    <text evidence="1">Belongs to the CAP family.</text>
</comment>
<protein>
    <submittedName>
        <fullName evidence="4">Oidioi.mRNA.OKI2018_I69.chr1.g1842.t1.cds</fullName>
    </submittedName>
</protein>
<feature type="domain" description="C-CAP/cofactor C-like" evidence="3">
    <location>
        <begin position="325"/>
        <end position="468"/>
    </location>
</feature>
<dbReference type="InterPro" id="IPR001837">
    <property type="entry name" value="Adenylate_cyclase-assoc_CAP"/>
</dbReference>